<keyword evidence="11" id="KW-1185">Reference proteome</keyword>
<feature type="region of interest" description="Disordered" evidence="7">
    <location>
        <begin position="432"/>
        <end position="452"/>
    </location>
</feature>
<evidence type="ECO:0000256" key="5">
    <source>
        <dbReference type="ARBA" id="ARBA00023242"/>
    </source>
</evidence>
<dbReference type="InterPro" id="IPR056511">
    <property type="entry name" value="IDM1_C"/>
</dbReference>
<keyword evidence="4" id="KW-0862">Zinc</keyword>
<dbReference type="EMBL" id="JBBWWQ010000003">
    <property type="protein sequence ID" value="KAK8950909.1"/>
    <property type="molecule type" value="Genomic_DNA"/>
</dbReference>
<dbReference type="PANTHER" id="PTHR46508">
    <property type="entry name" value="PHD FINGER FAMILY PROTEIN"/>
    <property type="match status" value="1"/>
</dbReference>
<organism evidence="10 11">
    <name type="scientific">Platanthera zijinensis</name>
    <dbReference type="NCBI Taxonomy" id="2320716"/>
    <lineage>
        <taxon>Eukaryota</taxon>
        <taxon>Viridiplantae</taxon>
        <taxon>Streptophyta</taxon>
        <taxon>Embryophyta</taxon>
        <taxon>Tracheophyta</taxon>
        <taxon>Spermatophyta</taxon>
        <taxon>Magnoliopsida</taxon>
        <taxon>Liliopsida</taxon>
        <taxon>Asparagales</taxon>
        <taxon>Orchidaceae</taxon>
        <taxon>Orchidoideae</taxon>
        <taxon>Orchideae</taxon>
        <taxon>Orchidinae</taxon>
        <taxon>Platanthera</taxon>
    </lineage>
</organism>
<comment type="caution">
    <text evidence="10">The sequence shown here is derived from an EMBL/GenBank/DDBJ whole genome shotgun (WGS) entry which is preliminary data.</text>
</comment>
<feature type="compositionally biased region" description="Polar residues" evidence="7">
    <location>
        <begin position="437"/>
        <end position="448"/>
    </location>
</feature>
<dbReference type="InterPro" id="IPR016181">
    <property type="entry name" value="Acyl_CoA_acyltransferase"/>
</dbReference>
<dbReference type="Gene3D" id="3.30.40.10">
    <property type="entry name" value="Zinc/RING finger domain, C3HC4 (zinc finger)"/>
    <property type="match status" value="1"/>
</dbReference>
<dbReference type="SUPFAM" id="SSF57903">
    <property type="entry name" value="FYVE/PHD zinc finger"/>
    <property type="match status" value="1"/>
</dbReference>
<dbReference type="GO" id="GO:0005634">
    <property type="term" value="C:nucleus"/>
    <property type="evidence" value="ECO:0007669"/>
    <property type="project" value="UniProtKB-SubCell"/>
</dbReference>
<evidence type="ECO:0000256" key="3">
    <source>
        <dbReference type="ARBA" id="ARBA00022771"/>
    </source>
</evidence>
<protein>
    <submittedName>
        <fullName evidence="10">Uncharacterized protein</fullName>
    </submittedName>
</protein>
<evidence type="ECO:0000313" key="11">
    <source>
        <dbReference type="Proteomes" id="UP001418222"/>
    </source>
</evidence>
<dbReference type="InterPro" id="IPR032308">
    <property type="entry name" value="TDBD"/>
</dbReference>
<comment type="subcellular location">
    <subcellularLocation>
        <location evidence="1">Nucleus</location>
    </subcellularLocation>
</comment>
<feature type="domain" description="N-acetyltransferase" evidence="9">
    <location>
        <begin position="1098"/>
        <end position="1262"/>
    </location>
</feature>
<accession>A0AAP0BVD0</accession>
<name>A0AAP0BVD0_9ASPA</name>
<evidence type="ECO:0000259" key="8">
    <source>
        <dbReference type="PROSITE" id="PS50016"/>
    </source>
</evidence>
<dbReference type="InterPro" id="IPR011011">
    <property type="entry name" value="Znf_FYVE_PHD"/>
</dbReference>
<proteinExistence type="predicted"/>
<dbReference type="SMART" id="SM00249">
    <property type="entry name" value="PHD"/>
    <property type="match status" value="2"/>
</dbReference>
<evidence type="ECO:0000256" key="4">
    <source>
        <dbReference type="ARBA" id="ARBA00022833"/>
    </source>
</evidence>
<dbReference type="InterPro" id="IPR001965">
    <property type="entry name" value="Znf_PHD"/>
</dbReference>
<dbReference type="GO" id="GO:0008270">
    <property type="term" value="F:zinc ion binding"/>
    <property type="evidence" value="ECO:0007669"/>
    <property type="project" value="UniProtKB-KW"/>
</dbReference>
<reference evidence="10 11" key="1">
    <citation type="journal article" date="2022" name="Nat. Plants">
        <title>Genomes of leafy and leafless Platanthera orchids illuminate the evolution of mycoheterotrophy.</title>
        <authorList>
            <person name="Li M.H."/>
            <person name="Liu K.W."/>
            <person name="Li Z."/>
            <person name="Lu H.C."/>
            <person name="Ye Q.L."/>
            <person name="Zhang D."/>
            <person name="Wang J.Y."/>
            <person name="Li Y.F."/>
            <person name="Zhong Z.M."/>
            <person name="Liu X."/>
            <person name="Yu X."/>
            <person name="Liu D.K."/>
            <person name="Tu X.D."/>
            <person name="Liu B."/>
            <person name="Hao Y."/>
            <person name="Liao X.Y."/>
            <person name="Jiang Y.T."/>
            <person name="Sun W.H."/>
            <person name="Chen J."/>
            <person name="Chen Y.Q."/>
            <person name="Ai Y."/>
            <person name="Zhai J.W."/>
            <person name="Wu S.S."/>
            <person name="Zhou Z."/>
            <person name="Hsiao Y.Y."/>
            <person name="Wu W.L."/>
            <person name="Chen Y.Y."/>
            <person name="Lin Y.F."/>
            <person name="Hsu J.L."/>
            <person name="Li C.Y."/>
            <person name="Wang Z.W."/>
            <person name="Zhao X."/>
            <person name="Zhong W.Y."/>
            <person name="Ma X.K."/>
            <person name="Ma L."/>
            <person name="Huang J."/>
            <person name="Chen G.Z."/>
            <person name="Huang M.Z."/>
            <person name="Huang L."/>
            <person name="Peng D.H."/>
            <person name="Luo Y.B."/>
            <person name="Zou S.Q."/>
            <person name="Chen S.P."/>
            <person name="Lan S."/>
            <person name="Tsai W.C."/>
            <person name="Van de Peer Y."/>
            <person name="Liu Z.J."/>
        </authorList>
    </citation>
    <scope>NUCLEOTIDE SEQUENCE [LARGE SCALE GENOMIC DNA]</scope>
    <source>
        <strain evidence="10">Lor287</strain>
    </source>
</reference>
<dbReference type="GO" id="GO:0016747">
    <property type="term" value="F:acyltransferase activity, transferring groups other than amino-acyl groups"/>
    <property type="evidence" value="ECO:0007669"/>
    <property type="project" value="InterPro"/>
</dbReference>
<dbReference type="CDD" id="cd15532">
    <property type="entry name" value="PHD2_CHD_II"/>
    <property type="match status" value="1"/>
</dbReference>
<gene>
    <name evidence="10" type="ORF">KSP39_PZI003922</name>
</gene>
<evidence type="ECO:0000256" key="2">
    <source>
        <dbReference type="ARBA" id="ARBA00022723"/>
    </source>
</evidence>
<evidence type="ECO:0000256" key="6">
    <source>
        <dbReference type="PROSITE-ProRule" id="PRU00146"/>
    </source>
</evidence>
<feature type="region of interest" description="Disordered" evidence="7">
    <location>
        <begin position="766"/>
        <end position="786"/>
    </location>
</feature>
<feature type="compositionally biased region" description="Polar residues" evidence="7">
    <location>
        <begin position="1332"/>
        <end position="1341"/>
    </location>
</feature>
<feature type="domain" description="PHD-type" evidence="8">
    <location>
        <begin position="961"/>
        <end position="1006"/>
    </location>
</feature>
<evidence type="ECO:0000256" key="7">
    <source>
        <dbReference type="SAM" id="MobiDB-lite"/>
    </source>
</evidence>
<dbReference type="Pfam" id="PF00628">
    <property type="entry name" value="PHD"/>
    <property type="match status" value="1"/>
</dbReference>
<dbReference type="Pfam" id="PF23209">
    <property type="entry name" value="IDM1_C"/>
    <property type="match status" value="1"/>
</dbReference>
<evidence type="ECO:0000259" key="9">
    <source>
        <dbReference type="PROSITE" id="PS51186"/>
    </source>
</evidence>
<dbReference type="PROSITE" id="PS50016">
    <property type="entry name" value="ZF_PHD_2"/>
    <property type="match status" value="1"/>
</dbReference>
<dbReference type="InterPro" id="IPR019787">
    <property type="entry name" value="Znf_PHD-finger"/>
</dbReference>
<dbReference type="Pfam" id="PF16135">
    <property type="entry name" value="TDBD"/>
    <property type="match status" value="1"/>
</dbReference>
<evidence type="ECO:0000256" key="1">
    <source>
        <dbReference type="ARBA" id="ARBA00004123"/>
    </source>
</evidence>
<dbReference type="FunFam" id="3.30.40.10:FF:000465">
    <property type="entry name" value="Increased DNA methylation 1"/>
    <property type="match status" value="1"/>
</dbReference>
<feature type="region of interest" description="Disordered" evidence="7">
    <location>
        <begin position="1319"/>
        <end position="1341"/>
    </location>
</feature>
<dbReference type="InterPro" id="IPR000182">
    <property type="entry name" value="GNAT_dom"/>
</dbReference>
<keyword evidence="5" id="KW-0539">Nucleus</keyword>
<dbReference type="PANTHER" id="PTHR46508:SF2">
    <property type="entry name" value="INCREASED DNA METHYLATION 1"/>
    <property type="match status" value="1"/>
</dbReference>
<sequence length="1341" mass="150241">MKMVRRGKTCDKRWKKEEETAMMLFGEMFECFSCHGFDGSKGERQIFADIFYGGSFQDGSNSSAVSGALNSVRYGVQGCERMSYINFSLENSYISSSSSMKGLKKRSSWSPGVLDQGSNLLKRSKLMKSDTQIFQPSSLRIVESFAHGILSSYYSVQPGTTDASSDFVDRVNLSQKSSVRRIEEKKVRSEAKFLTCPVSQGSIAYLKGGPIIEDKQNCELALRIDQTTLETIKRHPSGGRIRKFVNRRVANRDMPDRLEAYAHRLLVDAGWRIEPYARKERNKLSNSFRIPREGILRHSLSSAWKTCGERLLYTDSEVDDMGREWSDVDEFWDELKDIFAYIDREAQQKKSKFSLLRRWQLLDPFLAVVFISRKISVLRKGRLVRAVRSEVFVPGCGQDIVGVNMKPSSKRKSEKLSSKRKFPENKLLVLNPRDHSNNYGNDSPVSSDLESEDPCGCAMNMIADNELQQDATNSQNLSYLHPKGSRYADERVGFSSKSKLNHGFSLSSSTDISLHVERVDAFSSKEAFSKKVQKKSKKISDIEGADVTFRKRRLGSNGKLRENTDMTYLPDLPSLEESDMLTSECLEPTLLLKRQAGSTSEDESSHTSEIHDSSSTLKICKKNFKLENKEDRKFNKDKKGIMPVEEKPTINFSSLNEGQDDRLLHKSMEIELNEQMTSSSVCIQPSILTKIHNHCPSSKEPACHGNIPKSYHVGDKREEVFSTTDGLCPGSEKSLKVMKSNKSDYHVGDKREEVFSTTDGLCPGSEKSLKVMKSNKSDDQKGTGLKRSRGFYVNDDDLLIAAIIKKKDFVTSCKKFPPKPKISQPEGLRSIKSQEVGCRLLPRGPGSGGRVGARTVLSWLIDTAAVSLRDVAQVCNSKNHEVKKDGWVTRDGIICKCCTEIFSVSDFKAHAGFRQQKPPLNLYLQSGKSFTLCQLQAWSAEYKSRKGRLKVMNVKEVDQNDDTCGICGDGGELICCDNCPSTYHQSCLSAQELPEGSWYCSTCICKICKQLACKKDDSSSLTVFECAQCKHKYHGGCIMEKNSHNRDVASSAWFCGENCKKVFTGLRSRVGVLNLIDDGLSWTILRCNHDDQDAYSSVKIAQMAECNSKLAIALSLMEECFLPMVDPRTGIDMVPHVLYNWGSNFARLNFEGFYTVILEKGDTLISAASVRVHGVKVAEMPLIATCGLQRRQRMCRRLMNSIETMLKSLKVEMIVLSAIPSLVETWVSGFGFSVINSEEKKLLDDINLMLFPGTVLLQKKLCGTETSSIEAAGNDQFGSAQEESQTLVGFDEIKSVAKEFQFSNDSELAFVEEYTPSTSTNLDHQVHKSPPRSMSNAFLEP</sequence>
<dbReference type="InterPro" id="IPR013083">
    <property type="entry name" value="Znf_RING/FYVE/PHD"/>
</dbReference>
<evidence type="ECO:0000313" key="10">
    <source>
        <dbReference type="EMBL" id="KAK8950909.1"/>
    </source>
</evidence>
<keyword evidence="3 6" id="KW-0863">Zinc-finger</keyword>
<dbReference type="SUPFAM" id="SSF55729">
    <property type="entry name" value="Acyl-CoA N-acyltransferases (Nat)"/>
    <property type="match status" value="1"/>
</dbReference>
<dbReference type="PROSITE" id="PS51186">
    <property type="entry name" value="GNAT"/>
    <property type="match status" value="1"/>
</dbReference>
<dbReference type="Proteomes" id="UP001418222">
    <property type="component" value="Unassembled WGS sequence"/>
</dbReference>
<keyword evidence="2" id="KW-0479">Metal-binding</keyword>